<comment type="caution">
    <text evidence="1">The sequence shown here is derived from an EMBL/GenBank/DDBJ whole genome shotgun (WGS) entry which is preliminary data.</text>
</comment>
<gene>
    <name evidence="1" type="ORF">OB236_29905</name>
</gene>
<protein>
    <submittedName>
        <fullName evidence="1">Sporulation protein YtxC</fullName>
    </submittedName>
</protein>
<dbReference type="InterPro" id="IPR014199">
    <property type="entry name" value="Spore_YtxC"/>
</dbReference>
<sequence>MKLFAFTLMQTPDSSINQIENRLAAALRKTYKEDASVKLSSYREYTVIEAAGNRTRFSTKQQIDALYQLAAETAADWVIQDVEEKRIRQLIIDEFHYGKEEDIRDILSYLKPELSEDNPEQQEMRTRRKLKVSQQLFSLLKDCSDLNLDGFMRFRFNDYMQELREIVEYAVDEFLMDRQYKEFISLLQYFVYIQEAKIPFAHLIHKGGNEFELLNDHMEAIDTSDTNATLTMELLEKDVNFEDLIVSTLISVSPQLIYIHTREPDLQIIQTISQIFENRVELCEYCGLCHNLDRFAVSDYNKS</sequence>
<reference evidence="1 2" key="1">
    <citation type="submission" date="2022-09" db="EMBL/GenBank/DDBJ databases">
        <authorList>
            <person name="Han X.L."/>
            <person name="Wang Q."/>
            <person name="Lu T."/>
        </authorList>
    </citation>
    <scope>NUCLEOTIDE SEQUENCE [LARGE SCALE GENOMIC DNA]</scope>
    <source>
        <strain evidence="1 2">WQ 127069</strain>
    </source>
</reference>
<dbReference type="EMBL" id="JAOQIO010000103">
    <property type="protein sequence ID" value="MCU6796345.1"/>
    <property type="molecule type" value="Genomic_DNA"/>
</dbReference>
<organism evidence="1 2">
    <name type="scientific">Paenibacillus baimaensis</name>
    <dbReference type="NCBI Taxonomy" id="2982185"/>
    <lineage>
        <taxon>Bacteria</taxon>
        <taxon>Bacillati</taxon>
        <taxon>Bacillota</taxon>
        <taxon>Bacilli</taxon>
        <taxon>Bacillales</taxon>
        <taxon>Paenibacillaceae</taxon>
        <taxon>Paenibacillus</taxon>
    </lineage>
</organism>
<dbReference type="Proteomes" id="UP001652445">
    <property type="component" value="Unassembled WGS sequence"/>
</dbReference>
<name>A0ABT2UNY2_9BACL</name>
<dbReference type="RefSeq" id="WP_076234625.1">
    <property type="nucleotide sequence ID" value="NZ_JAOQIO010000103.1"/>
</dbReference>
<proteinExistence type="predicted"/>
<evidence type="ECO:0000313" key="1">
    <source>
        <dbReference type="EMBL" id="MCU6796345.1"/>
    </source>
</evidence>
<keyword evidence="2" id="KW-1185">Reference proteome</keyword>
<evidence type="ECO:0000313" key="2">
    <source>
        <dbReference type="Proteomes" id="UP001652445"/>
    </source>
</evidence>
<accession>A0ABT2UNY2</accession>
<dbReference type="Pfam" id="PF08812">
    <property type="entry name" value="YtxC"/>
    <property type="match status" value="1"/>
</dbReference>